<evidence type="ECO:0000256" key="1">
    <source>
        <dbReference type="SAM" id="Phobius"/>
    </source>
</evidence>
<keyword evidence="1" id="KW-0472">Membrane</keyword>
<keyword evidence="3" id="KW-1185">Reference proteome</keyword>
<evidence type="ECO:0000313" key="2">
    <source>
        <dbReference type="EMBL" id="MCD9643246.1"/>
    </source>
</evidence>
<keyword evidence="1" id="KW-0812">Transmembrane</keyword>
<keyword evidence="1" id="KW-1133">Transmembrane helix</keyword>
<gene>
    <name evidence="2" type="ORF">HAX54_030544</name>
</gene>
<name>A0ABS8VA63_DATST</name>
<dbReference type="EMBL" id="JACEIK010003831">
    <property type="protein sequence ID" value="MCD9643246.1"/>
    <property type="molecule type" value="Genomic_DNA"/>
</dbReference>
<proteinExistence type="predicted"/>
<evidence type="ECO:0000313" key="3">
    <source>
        <dbReference type="Proteomes" id="UP000823775"/>
    </source>
</evidence>
<accession>A0ABS8VA63</accession>
<sequence>TLVSVGFGLLSTIVGLTSGTYILMMVFPLLVVTTMHRSLSGYCFENRSICCCNCLIEDECDSTNLPILESSSRLFKPNSVDS</sequence>
<organism evidence="2 3">
    <name type="scientific">Datura stramonium</name>
    <name type="common">Jimsonweed</name>
    <name type="synonym">Common thornapple</name>
    <dbReference type="NCBI Taxonomy" id="4076"/>
    <lineage>
        <taxon>Eukaryota</taxon>
        <taxon>Viridiplantae</taxon>
        <taxon>Streptophyta</taxon>
        <taxon>Embryophyta</taxon>
        <taxon>Tracheophyta</taxon>
        <taxon>Spermatophyta</taxon>
        <taxon>Magnoliopsida</taxon>
        <taxon>eudicotyledons</taxon>
        <taxon>Gunneridae</taxon>
        <taxon>Pentapetalae</taxon>
        <taxon>asterids</taxon>
        <taxon>lamiids</taxon>
        <taxon>Solanales</taxon>
        <taxon>Solanaceae</taxon>
        <taxon>Solanoideae</taxon>
        <taxon>Datureae</taxon>
        <taxon>Datura</taxon>
    </lineage>
</organism>
<feature type="non-terminal residue" evidence="2">
    <location>
        <position position="82"/>
    </location>
</feature>
<protein>
    <submittedName>
        <fullName evidence="2">Uncharacterized protein</fullName>
    </submittedName>
</protein>
<comment type="caution">
    <text evidence="2">The sequence shown here is derived from an EMBL/GenBank/DDBJ whole genome shotgun (WGS) entry which is preliminary data.</text>
</comment>
<dbReference type="Proteomes" id="UP000823775">
    <property type="component" value="Unassembled WGS sequence"/>
</dbReference>
<feature type="non-terminal residue" evidence="2">
    <location>
        <position position="1"/>
    </location>
</feature>
<reference evidence="2 3" key="1">
    <citation type="journal article" date="2021" name="BMC Genomics">
        <title>Datura genome reveals duplications of psychoactive alkaloid biosynthetic genes and high mutation rate following tissue culture.</title>
        <authorList>
            <person name="Rajewski A."/>
            <person name="Carter-House D."/>
            <person name="Stajich J."/>
            <person name="Litt A."/>
        </authorList>
    </citation>
    <scope>NUCLEOTIDE SEQUENCE [LARGE SCALE GENOMIC DNA]</scope>
    <source>
        <strain evidence="2">AR-01</strain>
    </source>
</reference>
<feature type="transmembrane region" description="Helical" evidence="1">
    <location>
        <begin position="6"/>
        <end position="32"/>
    </location>
</feature>